<reference evidence="2" key="1">
    <citation type="submission" date="2016-10" db="EMBL/GenBank/DDBJ databases">
        <authorList>
            <person name="Varghese N."/>
            <person name="Submissions S."/>
        </authorList>
    </citation>
    <scope>NUCLEOTIDE SEQUENCE [LARGE SCALE GENOMIC DNA]</scope>
    <source>
        <strain evidence="2">DSM 16995</strain>
    </source>
</reference>
<accession>A0A1G9HW34</accession>
<dbReference type="Pfam" id="PF07949">
    <property type="entry name" value="YbbR"/>
    <property type="match status" value="1"/>
</dbReference>
<dbReference type="Gene3D" id="2.170.120.30">
    <property type="match status" value="2"/>
</dbReference>
<keyword evidence="2" id="KW-1185">Reference proteome</keyword>
<dbReference type="InterPro" id="IPR053154">
    <property type="entry name" value="c-di-AMP_regulator"/>
</dbReference>
<evidence type="ECO:0000313" key="1">
    <source>
        <dbReference type="EMBL" id="SDL17217.1"/>
    </source>
</evidence>
<dbReference type="Gene3D" id="2.170.120.40">
    <property type="entry name" value="YbbR-like domain"/>
    <property type="match status" value="1"/>
</dbReference>
<dbReference type="PANTHER" id="PTHR37804:SF1">
    <property type="entry name" value="CDAA REGULATORY PROTEIN CDAR"/>
    <property type="match status" value="1"/>
</dbReference>
<dbReference type="OrthoDB" id="128578at2"/>
<gene>
    <name evidence="1" type="ORF">SAMN05660337_2342</name>
</gene>
<proteinExistence type="predicted"/>
<dbReference type="InterPro" id="IPR012505">
    <property type="entry name" value="YbbR"/>
</dbReference>
<sequence length="306" mass="33998">MVNERWKIAVLALMMSILTWYLVTGRDLVETWVEFPLEIVNPPQGMIIRSGMISKVSARVRGPKGLIRNLDTKKMAYSLDTGQLVLGANPIAIVADKLGLGSALEVIEMNPSTINLDVDMYVKKKVSVIPTWKGKLDRDYTLTEKSSDPSEVTLRGPASILKKVAQVRTQTIMLDTDSPQNWRGDIPLNLPEEVESNPGMVSVALDFKVRSAKMWVKVPLYILGPEEVEFTASQNFVRLYVQGPKPFFRKSGFRNEITASIDINGTIPNGKNIVPYDVSVPSGCIVSKKNPEEITVTISRQTPTDH</sequence>
<protein>
    <submittedName>
        <fullName evidence="1">YbbR-like protein</fullName>
    </submittedName>
</protein>
<dbReference type="STRING" id="246191.SAMN05660337_2342"/>
<evidence type="ECO:0000313" key="2">
    <source>
        <dbReference type="Proteomes" id="UP000199053"/>
    </source>
</evidence>
<dbReference type="RefSeq" id="WP_092161285.1">
    <property type="nucleotide sequence ID" value="NZ_FNGA01000003.1"/>
</dbReference>
<name>A0A1G9HW34_9BACT</name>
<dbReference type="EMBL" id="FNGA01000003">
    <property type="protein sequence ID" value="SDL17217.1"/>
    <property type="molecule type" value="Genomic_DNA"/>
</dbReference>
<organism evidence="1 2">
    <name type="scientific">Maridesulfovibrio ferrireducens</name>
    <dbReference type="NCBI Taxonomy" id="246191"/>
    <lineage>
        <taxon>Bacteria</taxon>
        <taxon>Pseudomonadati</taxon>
        <taxon>Thermodesulfobacteriota</taxon>
        <taxon>Desulfovibrionia</taxon>
        <taxon>Desulfovibrionales</taxon>
        <taxon>Desulfovibrionaceae</taxon>
        <taxon>Maridesulfovibrio</taxon>
    </lineage>
</organism>
<dbReference type="PANTHER" id="PTHR37804">
    <property type="entry name" value="CDAA REGULATORY PROTEIN CDAR"/>
    <property type="match status" value="1"/>
</dbReference>
<dbReference type="Proteomes" id="UP000199053">
    <property type="component" value="Unassembled WGS sequence"/>
</dbReference>
<dbReference type="AlphaFoldDB" id="A0A1G9HW34"/>